<dbReference type="GO" id="GO:0008705">
    <property type="term" value="F:methionine synthase activity"/>
    <property type="evidence" value="ECO:0007669"/>
    <property type="project" value="TreeGrafter"/>
</dbReference>
<evidence type="ECO:0000256" key="1">
    <source>
        <dbReference type="ARBA" id="ARBA00022723"/>
    </source>
</evidence>
<sequence>MIQPIQLADLFLEGEDMEALRHIRFFLDQHSRKELFDHLLAPAMYHIGSLWENNEITVADEHLATAICDFVVSAVDNREMAEKGLERKVMVLGPEGEDHYIGLKMVSSLFRDHGWSVKYMGPNLPLPHALEAAEKWQPDVVALSAALVYRLPVLKTYAQAFLALPSKPAVLIGGRAVNVSNVNSLRSTGAMVIQDLSQLELWLKTGEKPRNDYDISI</sequence>
<reference evidence="5" key="1">
    <citation type="submission" date="2020-06" db="EMBL/GenBank/DDBJ databases">
        <title>Isolation of Planomicrobium glaciei.</title>
        <authorList>
            <person name="Malisova L."/>
            <person name="Safrankova R."/>
            <person name="Jakubu V."/>
            <person name="Spanelova P."/>
        </authorList>
    </citation>
    <scope>NUCLEOTIDE SEQUENCE [LARGE SCALE GENOMIC DNA]</scope>
    <source>
        <strain evidence="5">NRL-ATB46093</strain>
    </source>
</reference>
<feature type="domain" description="B12-binding" evidence="3">
    <location>
        <begin position="86"/>
        <end position="216"/>
    </location>
</feature>
<keyword evidence="1" id="KW-0479">Metal-binding</keyword>
<evidence type="ECO:0000259" key="3">
    <source>
        <dbReference type="PROSITE" id="PS51332"/>
    </source>
</evidence>
<protein>
    <submittedName>
        <fullName evidence="4">Cobalamin-binding domain protein</fullName>
    </submittedName>
</protein>
<dbReference type="GO" id="GO:0031419">
    <property type="term" value="F:cobalamin binding"/>
    <property type="evidence" value="ECO:0007669"/>
    <property type="project" value="InterPro"/>
</dbReference>
<dbReference type="GO" id="GO:0005829">
    <property type="term" value="C:cytosol"/>
    <property type="evidence" value="ECO:0007669"/>
    <property type="project" value="TreeGrafter"/>
</dbReference>
<dbReference type="RefSeq" id="WP_176293936.1">
    <property type="nucleotide sequence ID" value="NZ_CP051177.1"/>
</dbReference>
<dbReference type="EMBL" id="CP051177">
    <property type="protein sequence ID" value="QKX49391.1"/>
    <property type="molecule type" value="Genomic_DNA"/>
</dbReference>
<dbReference type="Pfam" id="PF02310">
    <property type="entry name" value="B12-binding"/>
    <property type="match status" value="1"/>
</dbReference>
<dbReference type="InterPro" id="IPR006158">
    <property type="entry name" value="Cobalamin-bd"/>
</dbReference>
<dbReference type="GO" id="GO:0050667">
    <property type="term" value="P:homocysteine metabolic process"/>
    <property type="evidence" value="ECO:0007669"/>
    <property type="project" value="TreeGrafter"/>
</dbReference>
<dbReference type="Pfam" id="PF02607">
    <property type="entry name" value="B12-binding_2"/>
    <property type="match status" value="1"/>
</dbReference>
<dbReference type="Gene3D" id="3.40.50.280">
    <property type="entry name" value="Cobalamin-binding domain"/>
    <property type="match status" value="1"/>
</dbReference>
<keyword evidence="5" id="KW-1185">Reference proteome</keyword>
<dbReference type="PROSITE" id="PS51332">
    <property type="entry name" value="B12_BINDING"/>
    <property type="match status" value="1"/>
</dbReference>
<dbReference type="InterPro" id="IPR036594">
    <property type="entry name" value="Meth_synthase_dom"/>
</dbReference>
<keyword evidence="2" id="KW-0170">Cobalt</keyword>
<name>A0A7H8Q788_9BACL</name>
<dbReference type="Gene3D" id="1.10.1240.10">
    <property type="entry name" value="Methionine synthase domain"/>
    <property type="match status" value="1"/>
</dbReference>
<dbReference type="GO" id="GO:0046872">
    <property type="term" value="F:metal ion binding"/>
    <property type="evidence" value="ECO:0007669"/>
    <property type="project" value="UniProtKB-KW"/>
</dbReference>
<evidence type="ECO:0000256" key="2">
    <source>
        <dbReference type="ARBA" id="ARBA00023285"/>
    </source>
</evidence>
<dbReference type="CDD" id="cd02065">
    <property type="entry name" value="B12-binding_like"/>
    <property type="match status" value="1"/>
</dbReference>
<dbReference type="PANTHER" id="PTHR45833:SF1">
    <property type="entry name" value="METHIONINE SYNTHASE"/>
    <property type="match status" value="1"/>
</dbReference>
<accession>A0A7H8Q788</accession>
<dbReference type="Proteomes" id="UP000509222">
    <property type="component" value="Chromosome"/>
</dbReference>
<dbReference type="SUPFAM" id="SSF52242">
    <property type="entry name" value="Cobalamin (vitamin B12)-binding domain"/>
    <property type="match status" value="1"/>
</dbReference>
<dbReference type="PANTHER" id="PTHR45833">
    <property type="entry name" value="METHIONINE SYNTHASE"/>
    <property type="match status" value="1"/>
</dbReference>
<evidence type="ECO:0000313" key="4">
    <source>
        <dbReference type="EMBL" id="QKX49391.1"/>
    </source>
</evidence>
<dbReference type="GO" id="GO:0046653">
    <property type="term" value="P:tetrahydrofolate metabolic process"/>
    <property type="evidence" value="ECO:0007669"/>
    <property type="project" value="TreeGrafter"/>
</dbReference>
<dbReference type="AlphaFoldDB" id="A0A7H8Q788"/>
<gene>
    <name evidence="4" type="ORF">HF394_01695</name>
</gene>
<dbReference type="InterPro" id="IPR036724">
    <property type="entry name" value="Cobalamin-bd_sf"/>
</dbReference>
<proteinExistence type="predicted"/>
<organism evidence="4 5">
    <name type="scientific">Planococcus glaciei</name>
    <dbReference type="NCBI Taxonomy" id="459472"/>
    <lineage>
        <taxon>Bacteria</taxon>
        <taxon>Bacillati</taxon>
        <taxon>Bacillota</taxon>
        <taxon>Bacilli</taxon>
        <taxon>Bacillales</taxon>
        <taxon>Caryophanaceae</taxon>
        <taxon>Planococcus</taxon>
    </lineage>
</organism>
<dbReference type="InterPro" id="IPR003759">
    <property type="entry name" value="Cbl-bd_cap"/>
</dbReference>
<dbReference type="InterPro" id="IPR050554">
    <property type="entry name" value="Met_Synthase/Corrinoid"/>
</dbReference>
<evidence type="ECO:0000313" key="5">
    <source>
        <dbReference type="Proteomes" id="UP000509222"/>
    </source>
</evidence>